<proteinExistence type="predicted"/>
<protein>
    <submittedName>
        <fullName evidence="1">Uncharacterized protein</fullName>
    </submittedName>
</protein>
<dbReference type="EMBL" id="SKBQ01000054">
    <property type="protein sequence ID" value="TPX10717.1"/>
    <property type="molecule type" value="Genomic_DNA"/>
</dbReference>
<name>A0A507ATC8_9PEZI</name>
<organism evidence="1 2">
    <name type="scientific">Thyridium curvatum</name>
    <dbReference type="NCBI Taxonomy" id="1093900"/>
    <lineage>
        <taxon>Eukaryota</taxon>
        <taxon>Fungi</taxon>
        <taxon>Dikarya</taxon>
        <taxon>Ascomycota</taxon>
        <taxon>Pezizomycotina</taxon>
        <taxon>Sordariomycetes</taxon>
        <taxon>Sordariomycetidae</taxon>
        <taxon>Thyridiales</taxon>
        <taxon>Thyridiaceae</taxon>
        <taxon>Thyridium</taxon>
    </lineage>
</organism>
<evidence type="ECO:0000313" key="1">
    <source>
        <dbReference type="EMBL" id="TPX10717.1"/>
    </source>
</evidence>
<gene>
    <name evidence="1" type="ORF">E0L32_008286</name>
</gene>
<dbReference type="AlphaFoldDB" id="A0A507ATC8"/>
<dbReference type="InParanoid" id="A0A507ATC8"/>
<sequence>MSTQQIKAKAFRVTQGLSELEVRTWREQGVTLTPLHVGDFGWIPLEPNLDENGNLRAVVAIQRAAYSNTGTGMVTPEDGGYTLATRIPSRAVLQTASYQPDGGPSDTVVTAYLMKWLRTLTEQ</sequence>
<keyword evidence="2" id="KW-1185">Reference proteome</keyword>
<dbReference type="GeneID" id="41975733"/>
<comment type="caution">
    <text evidence="1">The sequence shown here is derived from an EMBL/GenBank/DDBJ whole genome shotgun (WGS) entry which is preliminary data.</text>
</comment>
<dbReference type="Proteomes" id="UP000319257">
    <property type="component" value="Unassembled WGS sequence"/>
</dbReference>
<accession>A0A507ATC8</accession>
<evidence type="ECO:0000313" key="2">
    <source>
        <dbReference type="Proteomes" id="UP000319257"/>
    </source>
</evidence>
<dbReference type="RefSeq" id="XP_030992428.1">
    <property type="nucleotide sequence ID" value="XM_031143124.1"/>
</dbReference>
<reference evidence="1 2" key="1">
    <citation type="submission" date="2019-06" db="EMBL/GenBank/DDBJ databases">
        <title>Draft genome sequence of the filamentous fungus Phialemoniopsis curvata isolated from diesel fuel.</title>
        <authorList>
            <person name="Varaljay V.A."/>
            <person name="Lyon W.J."/>
            <person name="Crouch A.L."/>
            <person name="Drake C.E."/>
            <person name="Hollomon J.M."/>
            <person name="Nadeau L.J."/>
            <person name="Nunn H.S."/>
            <person name="Stevenson B.S."/>
            <person name="Bojanowski C.L."/>
            <person name="Crookes-Goodson W.J."/>
        </authorList>
    </citation>
    <scope>NUCLEOTIDE SEQUENCE [LARGE SCALE GENOMIC DNA]</scope>
    <source>
        <strain evidence="1 2">D216</strain>
    </source>
</reference>